<feature type="region of interest" description="Disordered" evidence="1">
    <location>
        <begin position="105"/>
        <end position="131"/>
    </location>
</feature>
<evidence type="ECO:0000256" key="1">
    <source>
        <dbReference type="SAM" id="MobiDB-lite"/>
    </source>
</evidence>
<organism evidence="3">
    <name type="scientific">viral metagenome</name>
    <dbReference type="NCBI Taxonomy" id="1070528"/>
    <lineage>
        <taxon>unclassified sequences</taxon>
        <taxon>metagenomes</taxon>
        <taxon>organismal metagenomes</taxon>
    </lineage>
</organism>
<proteinExistence type="predicted"/>
<keyword evidence="2" id="KW-0472">Membrane</keyword>
<accession>A0A6C0CNV6</accession>
<feature type="region of interest" description="Disordered" evidence="1">
    <location>
        <begin position="1"/>
        <end position="30"/>
    </location>
</feature>
<sequence length="131" mass="14846">MDDSDISAPSYATPTQAQRPPPIAPPPPPTQLAVVPKSSMSNYNIAFYMSVIFLFFILTYAAVSYSRDVQNRNNRSHRHNLGAYKEYALALAKRCENGHAKEDDITKEITKETPKKLPKRRKRTTKDHLKA</sequence>
<evidence type="ECO:0000256" key="2">
    <source>
        <dbReference type="SAM" id="Phobius"/>
    </source>
</evidence>
<feature type="compositionally biased region" description="Basic residues" evidence="1">
    <location>
        <begin position="116"/>
        <end position="125"/>
    </location>
</feature>
<feature type="compositionally biased region" description="Basic and acidic residues" evidence="1">
    <location>
        <begin position="105"/>
        <end position="115"/>
    </location>
</feature>
<dbReference type="AlphaFoldDB" id="A0A6C0CNV6"/>
<name>A0A6C0CNV6_9ZZZZ</name>
<dbReference type="EMBL" id="MN739449">
    <property type="protein sequence ID" value="QHT05145.1"/>
    <property type="molecule type" value="Genomic_DNA"/>
</dbReference>
<evidence type="ECO:0008006" key="4">
    <source>
        <dbReference type="Google" id="ProtNLM"/>
    </source>
</evidence>
<feature type="transmembrane region" description="Helical" evidence="2">
    <location>
        <begin position="45"/>
        <end position="65"/>
    </location>
</feature>
<reference evidence="3" key="1">
    <citation type="journal article" date="2020" name="Nature">
        <title>Giant virus diversity and host interactions through global metagenomics.</title>
        <authorList>
            <person name="Schulz F."/>
            <person name="Roux S."/>
            <person name="Paez-Espino D."/>
            <person name="Jungbluth S."/>
            <person name="Walsh D.A."/>
            <person name="Denef V.J."/>
            <person name="McMahon K.D."/>
            <person name="Konstantinidis K.T."/>
            <person name="Eloe-Fadrosh E.A."/>
            <person name="Kyrpides N.C."/>
            <person name="Woyke T."/>
        </authorList>
    </citation>
    <scope>NUCLEOTIDE SEQUENCE</scope>
    <source>
        <strain evidence="3">GVMAG-M-3300021354-14</strain>
    </source>
</reference>
<keyword evidence="2" id="KW-1133">Transmembrane helix</keyword>
<protein>
    <recommendedName>
        <fullName evidence="4">Transmembrane protein</fullName>
    </recommendedName>
</protein>
<keyword evidence="2" id="KW-0812">Transmembrane</keyword>
<evidence type="ECO:0000313" key="3">
    <source>
        <dbReference type="EMBL" id="QHT05145.1"/>
    </source>
</evidence>
<feature type="compositionally biased region" description="Pro residues" evidence="1">
    <location>
        <begin position="19"/>
        <end position="30"/>
    </location>
</feature>